<accession>A0A5N7CSJ1</accession>
<dbReference type="GeneID" id="43668579"/>
<reference evidence="1 2" key="1">
    <citation type="submission" date="2019-04" db="EMBL/GenBank/DDBJ databases">
        <authorList>
            <consortium name="DOE Joint Genome Institute"/>
            <person name="Mondo S."/>
            <person name="Kjaerbolling I."/>
            <person name="Vesth T."/>
            <person name="Frisvad J.C."/>
            <person name="Nybo J.L."/>
            <person name="Theobald S."/>
            <person name="Kildgaard S."/>
            <person name="Isbrandt T."/>
            <person name="Kuo A."/>
            <person name="Sato A."/>
            <person name="Lyhne E.K."/>
            <person name="Kogle M.E."/>
            <person name="Wiebenga A."/>
            <person name="Kun R.S."/>
            <person name="Lubbers R.J."/>
            <person name="Makela M.R."/>
            <person name="Barry K."/>
            <person name="Chovatia M."/>
            <person name="Clum A."/>
            <person name="Daum C."/>
            <person name="Haridas S."/>
            <person name="He G."/>
            <person name="LaButti K."/>
            <person name="Lipzen A."/>
            <person name="Riley R."/>
            <person name="Salamov A."/>
            <person name="Simmons B.A."/>
            <person name="Magnuson J.K."/>
            <person name="Henrissat B."/>
            <person name="Mortensen U.H."/>
            <person name="Larsen T.O."/>
            <person name="Devries R.P."/>
            <person name="Grigoriev I.V."/>
            <person name="Machida M."/>
            <person name="Baker S.E."/>
            <person name="Andersen M.R."/>
            <person name="Cantor M.N."/>
            <person name="Hua S.X."/>
        </authorList>
    </citation>
    <scope>NUCLEOTIDE SEQUENCE [LARGE SCALE GENOMIC DNA]</scope>
    <source>
        <strain evidence="1 2">CBS 119388</strain>
    </source>
</reference>
<dbReference type="RefSeq" id="XP_031934529.1">
    <property type="nucleotide sequence ID" value="XM_032083888.1"/>
</dbReference>
<evidence type="ECO:0000313" key="2">
    <source>
        <dbReference type="Proteomes" id="UP000325579"/>
    </source>
</evidence>
<protein>
    <submittedName>
        <fullName evidence="1">Uncharacterized protein</fullName>
    </submittedName>
</protein>
<keyword evidence="2" id="KW-1185">Reference proteome</keyword>
<dbReference type="Proteomes" id="UP000325579">
    <property type="component" value="Unassembled WGS sequence"/>
</dbReference>
<organism evidence="1 2">
    <name type="scientific">Aspergillus pseudonomiae</name>
    <dbReference type="NCBI Taxonomy" id="1506151"/>
    <lineage>
        <taxon>Eukaryota</taxon>
        <taxon>Fungi</taxon>
        <taxon>Dikarya</taxon>
        <taxon>Ascomycota</taxon>
        <taxon>Pezizomycotina</taxon>
        <taxon>Eurotiomycetes</taxon>
        <taxon>Eurotiomycetidae</taxon>
        <taxon>Eurotiales</taxon>
        <taxon>Aspergillaceae</taxon>
        <taxon>Aspergillus</taxon>
        <taxon>Aspergillus subgen. Circumdati</taxon>
    </lineage>
</organism>
<name>A0A5N7CSJ1_9EURO</name>
<dbReference type="AlphaFoldDB" id="A0A5N7CSJ1"/>
<evidence type="ECO:0000313" key="1">
    <source>
        <dbReference type="EMBL" id="KAE8397210.1"/>
    </source>
</evidence>
<gene>
    <name evidence="1" type="ORF">BDV37DRAFT_266237</name>
</gene>
<proteinExistence type="predicted"/>
<dbReference type="EMBL" id="ML736910">
    <property type="protein sequence ID" value="KAE8397210.1"/>
    <property type="molecule type" value="Genomic_DNA"/>
</dbReference>
<sequence length="53" mass="5841">MEVVFDTPQREILSVLTDAASMHPYQLDFDRGGASPEAYSGLHSTLQDALIFV</sequence>